<dbReference type="GO" id="GO:0052757">
    <property type="term" value="F:chondroitin hydrolase activity"/>
    <property type="evidence" value="ECO:0007669"/>
    <property type="project" value="TreeGrafter"/>
</dbReference>
<reference evidence="3 4" key="1">
    <citation type="submission" date="2019-11" db="EMBL/GenBank/DDBJ databases">
        <authorList>
            <person name="Zheng R.K."/>
            <person name="Sun C.M."/>
        </authorList>
    </citation>
    <scope>NUCLEOTIDE SEQUENCE [LARGE SCALE GENOMIC DNA]</scope>
    <source>
        <strain evidence="3 4">WC007</strain>
    </source>
</reference>
<evidence type="ECO:0000313" key="4">
    <source>
        <dbReference type="Proteomes" id="UP000428260"/>
    </source>
</evidence>
<evidence type="ECO:0000256" key="1">
    <source>
        <dbReference type="ARBA" id="ARBA00022801"/>
    </source>
</evidence>
<organism evidence="3 4">
    <name type="scientific">Maribellus comscasis</name>
    <dbReference type="NCBI Taxonomy" id="2681766"/>
    <lineage>
        <taxon>Bacteria</taxon>
        <taxon>Pseudomonadati</taxon>
        <taxon>Bacteroidota</taxon>
        <taxon>Bacteroidia</taxon>
        <taxon>Marinilabiliales</taxon>
        <taxon>Prolixibacteraceae</taxon>
        <taxon>Maribellus</taxon>
    </lineage>
</organism>
<dbReference type="PANTHER" id="PTHR36845">
    <property type="entry name" value="HYDROLASE, PUTATIVE (AFU_ORTHOLOGUE AFUA_7G05090)-RELATED"/>
    <property type="match status" value="1"/>
</dbReference>
<comment type="similarity">
    <text evidence="2">Belongs to the glycosyl hydrolase 88 family.</text>
</comment>
<protein>
    <submittedName>
        <fullName evidence="3">Glucuronyl hydrolase</fullName>
    </submittedName>
</protein>
<dbReference type="SUPFAM" id="SSF48208">
    <property type="entry name" value="Six-hairpin glycosidases"/>
    <property type="match status" value="1"/>
</dbReference>
<dbReference type="PANTHER" id="PTHR36845:SF1">
    <property type="entry name" value="HYDROLASE, PUTATIVE (AFU_ORTHOLOGUE AFUA_7G05090)-RELATED"/>
    <property type="match status" value="1"/>
</dbReference>
<dbReference type="AlphaFoldDB" id="A0A6I6JI67"/>
<evidence type="ECO:0000256" key="2">
    <source>
        <dbReference type="ARBA" id="ARBA00038358"/>
    </source>
</evidence>
<dbReference type="RefSeq" id="WP_158862885.1">
    <property type="nucleotide sequence ID" value="NZ_CP046401.1"/>
</dbReference>
<dbReference type="InterPro" id="IPR012341">
    <property type="entry name" value="6hp_glycosidase-like_sf"/>
</dbReference>
<dbReference type="PROSITE" id="PS51257">
    <property type="entry name" value="PROKAR_LIPOPROTEIN"/>
    <property type="match status" value="1"/>
</dbReference>
<keyword evidence="4" id="KW-1185">Reference proteome</keyword>
<sequence>MNNCKYFLFAILISYSCSSGKEYLSESELISHSGEQLTYALEIAESLRDSVFVSPRTIEDGKLKLVKRRDWTSGFFPGNLWMMYEMTGKDFWKNEALKYTLPLKKEQWNGGTHDMGFKMFCSYGKAWENTNNKEFKDVLIQSAKTLAARFNPMVGSIRSWDHNADKWDFPVIIDNMMNLELLVWAAKESGEEYLKDIAVAHAYTTLKNHFRENNSSYHVVDYNPETGIVQNKHTHQGYAHESSWARGQAWGLYGFTMMYSETDNEDFLEQAQKIAEFLLEQPGIKEGRVPYWDFDAPNIPDEPFDASAAAIMASAFYDLGHLVENGQKYSEVSEKLFFTLSSPDFLVPVGENKGFLLKHSTGHKPHNSEIDVPIVYADYYYLELLKKRSNSLLN</sequence>
<gene>
    <name evidence="3" type="ORF">GM418_02685</name>
</gene>
<dbReference type="InterPro" id="IPR008928">
    <property type="entry name" value="6-hairpin_glycosidase_sf"/>
</dbReference>
<accession>A0A6I6JI67</accession>
<dbReference type="EMBL" id="CP046401">
    <property type="protein sequence ID" value="QGY42595.1"/>
    <property type="molecule type" value="Genomic_DNA"/>
</dbReference>
<proteinExistence type="inferred from homology"/>
<dbReference type="Proteomes" id="UP000428260">
    <property type="component" value="Chromosome"/>
</dbReference>
<dbReference type="InterPro" id="IPR052369">
    <property type="entry name" value="UG_Glycosaminoglycan_Hydrolase"/>
</dbReference>
<keyword evidence="1 3" id="KW-0378">Hydrolase</keyword>
<evidence type="ECO:0000313" key="3">
    <source>
        <dbReference type="EMBL" id="QGY42595.1"/>
    </source>
</evidence>
<name>A0A6I6JI67_9BACT</name>
<dbReference type="GO" id="GO:0000272">
    <property type="term" value="P:polysaccharide catabolic process"/>
    <property type="evidence" value="ECO:0007669"/>
    <property type="project" value="TreeGrafter"/>
</dbReference>
<dbReference type="Gene3D" id="1.50.10.10">
    <property type="match status" value="1"/>
</dbReference>
<dbReference type="KEGG" id="mcos:GM418_02685"/>